<dbReference type="InterPro" id="IPR003953">
    <property type="entry name" value="FAD-dep_OxRdtase_2_FAD-bd"/>
</dbReference>
<feature type="domain" description="FAD-dependent oxidoreductase 2 FAD-binding" evidence="5">
    <location>
        <begin position="6"/>
        <end position="434"/>
    </location>
</feature>
<keyword evidence="3" id="KW-0274">FAD</keyword>
<comment type="caution">
    <text evidence="6">The sequence shown here is derived from an EMBL/GenBank/DDBJ whole genome shotgun (WGS) entry which is preliminary data.</text>
</comment>
<gene>
    <name evidence="6" type="ORF">H6P80_10590</name>
</gene>
<evidence type="ECO:0000256" key="1">
    <source>
        <dbReference type="ARBA" id="ARBA00001974"/>
    </source>
</evidence>
<accession>A0A842HYQ4</accession>
<evidence type="ECO:0000256" key="4">
    <source>
        <dbReference type="ARBA" id="ARBA00023002"/>
    </source>
</evidence>
<sequence length="463" mass="49434">MSETYDLIVIGCGAAGLSTAVAYAEARPDAKIAVLERATRKGRGGATRWTSSWFRITEDRQLDPAFIGKMEEVSGGKADLDYCRMLEAEARATLDFLEGHGVELIFFKQPFANRNTGGGLGMPAQGGAGIVDGLAARFEASEGADILYETEAVRLTQDEQGRVDGVVVRNPDRAEHVLNAPAVVIACGGFEGNKAMLAEHLGARGAELDVIAPTLVNNTGDGLRMATALGADTAGQFDMFHGEPVDTRSSKPDAVVYPYPFGILVNGEAKRFFDEGQDSFDSTFELLGYEIWKNQNQTAFLIADQQFLAIPNVEGINLSDQPPIEADTIAELAEKLGLDPAALEATVAEYNEAVEPGEFDPTIRDGKAAPSLTPPKSNWAQTVEQAPFLAWPLTCAITFTFGGLRSDSRARVVRPDGTPIPGLYAAGEVTGLYYKEYPAGTSVLRSATFGRIAAREIAATAGN</sequence>
<dbReference type="PANTHER" id="PTHR43400:SF7">
    <property type="entry name" value="FAD-DEPENDENT OXIDOREDUCTASE 2 FAD BINDING DOMAIN-CONTAINING PROTEIN"/>
    <property type="match status" value="1"/>
</dbReference>
<dbReference type="SUPFAM" id="SSF51905">
    <property type="entry name" value="FAD/NAD(P)-binding domain"/>
    <property type="match status" value="1"/>
</dbReference>
<protein>
    <submittedName>
        <fullName evidence="6">FAD-dependent oxidoreductase</fullName>
    </submittedName>
</protein>
<comment type="cofactor">
    <cofactor evidence="1">
        <name>FAD</name>
        <dbReference type="ChEBI" id="CHEBI:57692"/>
    </cofactor>
</comment>
<dbReference type="Gene3D" id="3.90.700.10">
    <property type="entry name" value="Succinate dehydrogenase/fumarate reductase flavoprotein, catalytic domain"/>
    <property type="match status" value="1"/>
</dbReference>
<proteinExistence type="predicted"/>
<organism evidence="6 7">
    <name type="scientific">Parasphingopyxis marina</name>
    <dbReference type="NCBI Taxonomy" id="2761622"/>
    <lineage>
        <taxon>Bacteria</taxon>
        <taxon>Pseudomonadati</taxon>
        <taxon>Pseudomonadota</taxon>
        <taxon>Alphaproteobacteria</taxon>
        <taxon>Sphingomonadales</taxon>
        <taxon>Sphingomonadaceae</taxon>
        <taxon>Parasphingopyxis</taxon>
    </lineage>
</organism>
<dbReference type="InterPro" id="IPR027477">
    <property type="entry name" value="Succ_DH/fumarate_Rdtase_cat_sf"/>
</dbReference>
<reference evidence="6 7" key="1">
    <citation type="submission" date="2020-08" db="EMBL/GenBank/DDBJ databases">
        <title>Draft genome sequence of Parasphingopyxis sp. GrpM-11.</title>
        <authorList>
            <person name="Oh J."/>
            <person name="Roh D.-H."/>
        </authorList>
    </citation>
    <scope>NUCLEOTIDE SEQUENCE [LARGE SCALE GENOMIC DNA]</scope>
    <source>
        <strain evidence="6 7">GrpM-11</strain>
    </source>
</reference>
<dbReference type="PANTHER" id="PTHR43400">
    <property type="entry name" value="FUMARATE REDUCTASE"/>
    <property type="match status" value="1"/>
</dbReference>
<dbReference type="PRINTS" id="PR00368">
    <property type="entry name" value="FADPNR"/>
</dbReference>
<evidence type="ECO:0000256" key="2">
    <source>
        <dbReference type="ARBA" id="ARBA00022630"/>
    </source>
</evidence>
<keyword evidence="7" id="KW-1185">Reference proteome</keyword>
<dbReference type="InterPro" id="IPR036188">
    <property type="entry name" value="FAD/NAD-bd_sf"/>
</dbReference>
<name>A0A842HYQ4_9SPHN</name>
<dbReference type="RefSeq" id="WP_185801352.1">
    <property type="nucleotide sequence ID" value="NZ_JACJVJ010000002.1"/>
</dbReference>
<dbReference type="Pfam" id="PF00890">
    <property type="entry name" value="FAD_binding_2"/>
    <property type="match status" value="1"/>
</dbReference>
<dbReference type="Proteomes" id="UP000564378">
    <property type="component" value="Unassembled WGS sequence"/>
</dbReference>
<dbReference type="SUPFAM" id="SSF56425">
    <property type="entry name" value="Succinate dehydrogenase/fumarate reductase flavoprotein, catalytic domain"/>
    <property type="match status" value="1"/>
</dbReference>
<dbReference type="AlphaFoldDB" id="A0A842HYQ4"/>
<evidence type="ECO:0000313" key="6">
    <source>
        <dbReference type="EMBL" id="MBC2778062.1"/>
    </source>
</evidence>
<dbReference type="InterPro" id="IPR050315">
    <property type="entry name" value="FAD-oxidoreductase_2"/>
</dbReference>
<keyword evidence="4" id="KW-0560">Oxidoreductase</keyword>
<dbReference type="EMBL" id="JACJVJ010000002">
    <property type="protein sequence ID" value="MBC2778062.1"/>
    <property type="molecule type" value="Genomic_DNA"/>
</dbReference>
<evidence type="ECO:0000259" key="5">
    <source>
        <dbReference type="Pfam" id="PF00890"/>
    </source>
</evidence>
<dbReference type="GO" id="GO:0016491">
    <property type="term" value="F:oxidoreductase activity"/>
    <property type="evidence" value="ECO:0007669"/>
    <property type="project" value="UniProtKB-KW"/>
</dbReference>
<keyword evidence="2" id="KW-0285">Flavoprotein</keyword>
<evidence type="ECO:0000313" key="7">
    <source>
        <dbReference type="Proteomes" id="UP000564378"/>
    </source>
</evidence>
<dbReference type="Gene3D" id="3.50.50.60">
    <property type="entry name" value="FAD/NAD(P)-binding domain"/>
    <property type="match status" value="1"/>
</dbReference>
<evidence type="ECO:0000256" key="3">
    <source>
        <dbReference type="ARBA" id="ARBA00022827"/>
    </source>
</evidence>